<feature type="region of interest" description="Disordered" evidence="1">
    <location>
        <begin position="1"/>
        <end position="52"/>
    </location>
</feature>
<sequence>MRLQDPQIPDLGPHEIRPQHLPRMGPRRAIRREDARPQQRGEPRDPPAAQTPLLVVGGLDALEVLGLDGEVDVAAEVDHAEGVGGGGVAALLGEAEDAASRMAATLARKRAQPKTWSEKPAIQGAGRVPLVRRRVRRAAPVVRWK</sequence>
<accession>A0A9W7SX91</accession>
<reference evidence="2 3" key="2">
    <citation type="journal article" date="2021" name="Curr. Genet.">
        <title>Genetic response to nitrogen starvation in the aggressive Eucalyptus foliar pathogen Teratosphaeria destructans.</title>
        <authorList>
            <person name="Havenga M."/>
            <person name="Wingfield B.D."/>
            <person name="Wingfield M.J."/>
            <person name="Dreyer L.L."/>
            <person name="Roets F."/>
            <person name="Aylward J."/>
        </authorList>
    </citation>
    <scope>NUCLEOTIDE SEQUENCE [LARGE SCALE GENOMIC DNA]</scope>
    <source>
        <strain evidence="2">CMW44962</strain>
    </source>
</reference>
<dbReference type="AlphaFoldDB" id="A0A9W7SX91"/>
<reference evidence="2 3" key="1">
    <citation type="journal article" date="2018" name="IMA Fungus">
        <title>IMA Genome-F 10: Nine draft genome sequences of Claviceps purpurea s.lat., including C. arundinis, C. humidiphila, and C. cf. spartinae, pseudomolecules for the pitch canker pathogen Fusarium circinatum, draft genome of Davidsoniella eucalypti, Grosmannia galeiformis, Quambalaria eucalypti, and Teratosphaeria destructans.</title>
        <authorList>
            <person name="Wingfield B.D."/>
            <person name="Liu M."/>
            <person name="Nguyen H.D."/>
            <person name="Lane F.A."/>
            <person name="Morgan S.W."/>
            <person name="De Vos L."/>
            <person name="Wilken P.M."/>
            <person name="Duong T.A."/>
            <person name="Aylward J."/>
            <person name="Coetzee M.P."/>
            <person name="Dadej K."/>
            <person name="De Beer Z.W."/>
            <person name="Findlay W."/>
            <person name="Havenga M."/>
            <person name="Kolarik M."/>
            <person name="Menzies J.G."/>
            <person name="Naidoo K."/>
            <person name="Pochopski O."/>
            <person name="Shoukouhi P."/>
            <person name="Santana Q.C."/>
            <person name="Seifert K.A."/>
            <person name="Soal N."/>
            <person name="Steenkamp E.T."/>
            <person name="Tatham C.T."/>
            <person name="van der Nest M.A."/>
            <person name="Wingfield M.J."/>
        </authorList>
    </citation>
    <scope>NUCLEOTIDE SEQUENCE [LARGE SCALE GENOMIC DNA]</scope>
    <source>
        <strain evidence="2">CMW44962</strain>
    </source>
</reference>
<protein>
    <submittedName>
        <fullName evidence="2">Uncharacterized protein</fullName>
    </submittedName>
</protein>
<dbReference type="EMBL" id="RIBY02000691">
    <property type="protein sequence ID" value="KAH9838840.1"/>
    <property type="molecule type" value="Genomic_DNA"/>
</dbReference>
<keyword evidence="3" id="KW-1185">Reference proteome</keyword>
<evidence type="ECO:0000313" key="2">
    <source>
        <dbReference type="EMBL" id="KAH9838840.1"/>
    </source>
</evidence>
<comment type="caution">
    <text evidence="2">The sequence shown here is derived from an EMBL/GenBank/DDBJ whole genome shotgun (WGS) entry which is preliminary data.</text>
</comment>
<name>A0A9W7SX91_9PEZI</name>
<evidence type="ECO:0000256" key="1">
    <source>
        <dbReference type="SAM" id="MobiDB-lite"/>
    </source>
</evidence>
<dbReference type="Proteomes" id="UP001138500">
    <property type="component" value="Unassembled WGS sequence"/>
</dbReference>
<gene>
    <name evidence="2" type="ORF">Tdes44962_MAKER08159</name>
</gene>
<proteinExistence type="predicted"/>
<evidence type="ECO:0000313" key="3">
    <source>
        <dbReference type="Proteomes" id="UP001138500"/>
    </source>
</evidence>
<organism evidence="2 3">
    <name type="scientific">Teratosphaeria destructans</name>
    <dbReference type="NCBI Taxonomy" id="418781"/>
    <lineage>
        <taxon>Eukaryota</taxon>
        <taxon>Fungi</taxon>
        <taxon>Dikarya</taxon>
        <taxon>Ascomycota</taxon>
        <taxon>Pezizomycotina</taxon>
        <taxon>Dothideomycetes</taxon>
        <taxon>Dothideomycetidae</taxon>
        <taxon>Mycosphaerellales</taxon>
        <taxon>Teratosphaeriaceae</taxon>
        <taxon>Teratosphaeria</taxon>
    </lineage>
</organism>
<feature type="compositionally biased region" description="Basic and acidic residues" evidence="1">
    <location>
        <begin position="31"/>
        <end position="45"/>
    </location>
</feature>